<keyword evidence="2" id="KW-0542">Nucleomorph</keyword>
<keyword evidence="1" id="KW-0472">Membrane</keyword>
<sequence>MLQYQYEMNFTKNLILIKKNYLNKLLFSKTYFLLYINKIYNPISYSMLYFFLFFKFIIHNYFHRFFILKNIIQSKTFECMKFYKKIIIHQIYFFYYKFIKYNFIFFIFISFNKKFFIFICQILFYFKLEKYIYK</sequence>
<feature type="transmembrane region" description="Helical" evidence="1">
    <location>
        <begin position="104"/>
        <end position="126"/>
    </location>
</feature>
<reference evidence="2" key="1">
    <citation type="journal article" date="2015" name="Genome Biol. Evol.">
        <title>Nucleomorph Genome Sequences of Two Chlorarachniophytes, Amorphochlora amoebiformis and Lotharella vacuolata.</title>
        <authorList>
            <person name="Suzuki S."/>
            <person name="Shirato S."/>
            <person name="Hirakawa Y."/>
            <person name="Ishida K."/>
        </authorList>
    </citation>
    <scope>NUCLEOTIDE SEQUENCE</scope>
    <source>
        <strain evidence="2">CCMP240</strain>
    </source>
</reference>
<keyword evidence="1" id="KW-1133">Transmembrane helix</keyword>
<dbReference type="EMBL" id="AB996600">
    <property type="protein sequence ID" value="BAS01519.1"/>
    <property type="molecule type" value="Genomic_DNA"/>
</dbReference>
<organism evidence="2">
    <name type="scientific">Lotharella vacuolata</name>
    <dbReference type="NCBI Taxonomy" id="74820"/>
    <lineage>
        <taxon>Eukaryota</taxon>
        <taxon>Sar</taxon>
        <taxon>Rhizaria</taxon>
        <taxon>Cercozoa</taxon>
        <taxon>Chlorarachniophyceae</taxon>
        <taxon>Lotharella</taxon>
    </lineage>
</organism>
<protein>
    <submittedName>
        <fullName evidence="2">Uncharacterized protein</fullName>
    </submittedName>
</protein>
<keyword evidence="1" id="KW-0812">Transmembrane</keyword>
<dbReference type="AlphaFoldDB" id="A0A0H5BQT7"/>
<proteinExistence type="predicted"/>
<evidence type="ECO:0000313" key="2">
    <source>
        <dbReference type="EMBL" id="BAS01519.1"/>
    </source>
</evidence>
<geneLocation type="nucleomorph" evidence="2"/>
<name>A0A0H5BQT7_9EUKA</name>
<evidence type="ECO:0000256" key="1">
    <source>
        <dbReference type="SAM" id="Phobius"/>
    </source>
</evidence>
<feature type="transmembrane region" description="Helical" evidence="1">
    <location>
        <begin position="43"/>
        <end position="62"/>
    </location>
</feature>
<accession>A0A0H5BQT7</accession>